<evidence type="ECO:0000313" key="3">
    <source>
        <dbReference type="EMBL" id="MDR6967356.1"/>
    </source>
</evidence>
<dbReference type="Pfam" id="PF06250">
    <property type="entry name" value="YhcG_C"/>
    <property type="match status" value="1"/>
</dbReference>
<accession>A0ABU1TN28</accession>
<dbReference type="InterPro" id="IPR041527">
    <property type="entry name" value="YhcG_N"/>
</dbReference>
<dbReference type="Gene3D" id="3.40.1350.10">
    <property type="match status" value="1"/>
</dbReference>
<dbReference type="Proteomes" id="UP001255185">
    <property type="component" value="Unassembled WGS sequence"/>
</dbReference>
<evidence type="ECO:0000313" key="4">
    <source>
        <dbReference type="Proteomes" id="UP001255185"/>
    </source>
</evidence>
<evidence type="ECO:0000259" key="2">
    <source>
        <dbReference type="Pfam" id="PF17761"/>
    </source>
</evidence>
<keyword evidence="4" id="KW-1185">Reference proteome</keyword>
<feature type="domain" description="YhcG PDDEXK nuclease" evidence="1">
    <location>
        <begin position="173"/>
        <end position="327"/>
    </location>
</feature>
<organism evidence="3 4">
    <name type="scientific">Flavobacterium arsenatis</name>
    <dbReference type="NCBI Taxonomy" id="1484332"/>
    <lineage>
        <taxon>Bacteria</taxon>
        <taxon>Pseudomonadati</taxon>
        <taxon>Bacteroidota</taxon>
        <taxon>Flavobacteriia</taxon>
        <taxon>Flavobacteriales</taxon>
        <taxon>Flavobacteriaceae</taxon>
        <taxon>Flavobacterium</taxon>
    </lineage>
</organism>
<dbReference type="InterPro" id="IPR011856">
    <property type="entry name" value="tRNA_endonuc-like_dom_sf"/>
</dbReference>
<dbReference type="InterPro" id="IPR009362">
    <property type="entry name" value="YhcG_C"/>
</dbReference>
<dbReference type="PANTHER" id="PTHR30547:SF5">
    <property type="entry name" value="NUCLEASE YHCG-RELATED"/>
    <property type="match status" value="1"/>
</dbReference>
<name>A0ABU1TN28_9FLAO</name>
<proteinExistence type="predicted"/>
<protein>
    <submittedName>
        <fullName evidence="3">Nuclease of restriction endonuclease-like (RecB) superfamily</fullName>
    </submittedName>
</protein>
<feature type="domain" description="YhcG N-terminal" evidence="2">
    <location>
        <begin position="15"/>
        <end position="148"/>
    </location>
</feature>
<dbReference type="RefSeq" id="WP_310025464.1">
    <property type="nucleotide sequence ID" value="NZ_JAVDVI010000005.1"/>
</dbReference>
<reference evidence="3 4" key="1">
    <citation type="submission" date="2023-07" db="EMBL/GenBank/DDBJ databases">
        <title>Sorghum-associated microbial communities from plants grown in Nebraska, USA.</title>
        <authorList>
            <person name="Schachtman D."/>
        </authorList>
    </citation>
    <scope>NUCLEOTIDE SEQUENCE [LARGE SCALE GENOMIC DNA]</scope>
    <source>
        <strain evidence="3 4">3773</strain>
    </source>
</reference>
<dbReference type="EMBL" id="JAVDVI010000005">
    <property type="protein sequence ID" value="MDR6967356.1"/>
    <property type="molecule type" value="Genomic_DNA"/>
</dbReference>
<dbReference type="PANTHER" id="PTHR30547">
    <property type="entry name" value="UNCHARACTERIZED PROTEIN YHCG-RELATED"/>
    <property type="match status" value="1"/>
</dbReference>
<dbReference type="InterPro" id="IPR053148">
    <property type="entry name" value="PD-DEXK-like_domain"/>
</dbReference>
<gene>
    <name evidence="3" type="ORF">J2X31_001367</name>
</gene>
<sequence length="334" mass="39358">MISSSEKHSELVTAIKEIVIQSRTAISRNINSQIVLTYWNIGKLIIEKENTSNSTEKSSRQLIIELSKELTLTIGKGFSRSNLTYMRLFYLNYPDGVTVSHQLSWGHYYELLKIEDVMERRFYENQIHNENWSIREFRRNKATALFQRLALSKDKEGILELSKKGQKAERDSDLIKDPYVLEFLNIPEKENYSEKQLEQKIIENLQQFLLELGKGFAFIGRQQRITLNNKHFYVDLVFYHRVLKCFVLIDLKINEVEHSDIGQMNLYLNYFEIEQNVEGDNPPIGIILTAEKDDIFVEYAIRGITNKIFVSKYQLYLPEKKELQERIKNIVDKE</sequence>
<evidence type="ECO:0000259" key="1">
    <source>
        <dbReference type="Pfam" id="PF06250"/>
    </source>
</evidence>
<comment type="caution">
    <text evidence="3">The sequence shown here is derived from an EMBL/GenBank/DDBJ whole genome shotgun (WGS) entry which is preliminary data.</text>
</comment>
<dbReference type="Pfam" id="PF17761">
    <property type="entry name" value="DUF1016_N"/>
    <property type="match status" value="1"/>
</dbReference>